<evidence type="ECO:0000313" key="1">
    <source>
        <dbReference type="EMBL" id="EAY01584.1"/>
    </source>
</evidence>
<dbReference type="VEuPathDB" id="TrichDB:TVAGG3_0328690"/>
<protein>
    <submittedName>
        <fullName evidence="1">Uncharacterized protein</fullName>
    </submittedName>
</protein>
<dbReference type="KEGG" id="tva:4759410"/>
<proteinExistence type="predicted"/>
<dbReference type="VEuPathDB" id="TrichDB:TVAG_025820"/>
<dbReference type="InParanoid" id="A2F0K4"/>
<gene>
    <name evidence="1" type="ORF">TVAG_025820</name>
</gene>
<reference evidence="1" key="1">
    <citation type="submission" date="2006-10" db="EMBL/GenBank/DDBJ databases">
        <authorList>
            <person name="Amadeo P."/>
            <person name="Zhao Q."/>
            <person name="Wortman J."/>
            <person name="Fraser-Liggett C."/>
            <person name="Carlton J."/>
        </authorList>
    </citation>
    <scope>NUCLEOTIDE SEQUENCE</scope>
    <source>
        <strain evidence="1">G3</strain>
    </source>
</reference>
<dbReference type="InterPro" id="IPR016024">
    <property type="entry name" value="ARM-type_fold"/>
</dbReference>
<sequence>MLSKCLTNIKDEKTKSLLNKALSSLVDISIIDSLFDKLKESEKNWRCLHDIIEIIITIGMNNKEKFKEGNYLLKLIGFCIESLIRVKSSAYFQNANFRNVCEMFSNNKDLLNDEIINIIVEGACYIMQSTEHSTQFMQLVLEYNNNLAIKIAENVVNGTPGPSSRMLPTTFSALIKYAPKEIDQFSKFYMGTTRVNFENILTQNFTKVTPEVGEHLRKYGLEFMYRLLTDNSFEIRRSAEICLIESFESFGIKGILTEFYLTEPKNAGYKRYLFCDDRVKYPEEINKFFNYIKEKLIYIRDNTEKYFSQIPKDKEMMLLSLIRAYAYLSHKCNKHDKENIEFLIELMNSISKLKIMNDLYIIEFYKIINLNEFKNDEDWAKTKLPILAKPILEVPAKLEITLARTVHFLACYYYLLDEEFLENFLNNDLIKKSIYEMADKEDNQIFYILKAFALRFKDMIAKYVEPIKDKLYSKLEYGKMNLHKICGFEIPLEVFMNALKCDLNQCFKKGDMDFNSIDMNVPPNVDQYIDDDFCNKFNTICQKNIVESLNLENRDNQPLLFICYCNQIPKLAKIIDEKIKIIENSSKLRNKVLILLIKGIELRFTGTPEDRVDVGMEVLDLLLSTDGRHSDFNKLIFVANGFLCKDGTVIHYSWMTTFLSLITAKADTNVNISGILQNMVFDLTNDDVVALATAILESNPDKYSIAMILLCKEMYNRFQLIVDTIGADIHKMHSKFETIK</sequence>
<dbReference type="AlphaFoldDB" id="A2F0K4"/>
<keyword evidence="2" id="KW-1185">Reference proteome</keyword>
<dbReference type="SUPFAM" id="SSF48371">
    <property type="entry name" value="ARM repeat"/>
    <property type="match status" value="1"/>
</dbReference>
<reference evidence="1" key="2">
    <citation type="journal article" date="2007" name="Science">
        <title>Draft genome sequence of the sexually transmitted pathogen Trichomonas vaginalis.</title>
        <authorList>
            <person name="Carlton J.M."/>
            <person name="Hirt R.P."/>
            <person name="Silva J.C."/>
            <person name="Delcher A.L."/>
            <person name="Schatz M."/>
            <person name="Zhao Q."/>
            <person name="Wortman J.R."/>
            <person name="Bidwell S.L."/>
            <person name="Alsmark U.C.M."/>
            <person name="Besteiro S."/>
            <person name="Sicheritz-Ponten T."/>
            <person name="Noel C.J."/>
            <person name="Dacks J.B."/>
            <person name="Foster P.G."/>
            <person name="Simillion C."/>
            <person name="Van de Peer Y."/>
            <person name="Miranda-Saavedra D."/>
            <person name="Barton G.J."/>
            <person name="Westrop G.D."/>
            <person name="Mueller S."/>
            <person name="Dessi D."/>
            <person name="Fiori P.L."/>
            <person name="Ren Q."/>
            <person name="Paulsen I."/>
            <person name="Zhang H."/>
            <person name="Bastida-Corcuera F.D."/>
            <person name="Simoes-Barbosa A."/>
            <person name="Brown M.T."/>
            <person name="Hayes R.D."/>
            <person name="Mukherjee M."/>
            <person name="Okumura C.Y."/>
            <person name="Schneider R."/>
            <person name="Smith A.J."/>
            <person name="Vanacova S."/>
            <person name="Villalvazo M."/>
            <person name="Haas B.J."/>
            <person name="Pertea M."/>
            <person name="Feldblyum T.V."/>
            <person name="Utterback T.R."/>
            <person name="Shu C.L."/>
            <person name="Osoegawa K."/>
            <person name="de Jong P.J."/>
            <person name="Hrdy I."/>
            <person name="Horvathova L."/>
            <person name="Zubacova Z."/>
            <person name="Dolezal P."/>
            <person name="Malik S.B."/>
            <person name="Logsdon J.M. Jr."/>
            <person name="Henze K."/>
            <person name="Gupta A."/>
            <person name="Wang C.C."/>
            <person name="Dunne R.L."/>
            <person name="Upcroft J.A."/>
            <person name="Upcroft P."/>
            <person name="White O."/>
            <person name="Salzberg S.L."/>
            <person name="Tang P."/>
            <person name="Chiu C.-H."/>
            <person name="Lee Y.-S."/>
            <person name="Embley T.M."/>
            <person name="Coombs G.H."/>
            <person name="Mottram J.C."/>
            <person name="Tachezy J."/>
            <person name="Fraser-Liggett C.M."/>
            <person name="Johnson P.J."/>
        </authorList>
    </citation>
    <scope>NUCLEOTIDE SEQUENCE [LARGE SCALE GENOMIC DNA]</scope>
    <source>
        <strain evidence="1">G3</strain>
    </source>
</reference>
<organism evidence="1 2">
    <name type="scientific">Trichomonas vaginalis (strain ATCC PRA-98 / G3)</name>
    <dbReference type="NCBI Taxonomy" id="412133"/>
    <lineage>
        <taxon>Eukaryota</taxon>
        <taxon>Metamonada</taxon>
        <taxon>Parabasalia</taxon>
        <taxon>Trichomonadida</taxon>
        <taxon>Trichomonadidae</taxon>
        <taxon>Trichomonas</taxon>
    </lineage>
</organism>
<name>A2F0K4_TRIV3</name>
<accession>A2F0K4</accession>
<dbReference type="RefSeq" id="XP_001314225.1">
    <property type="nucleotide sequence ID" value="XM_001314211.1"/>
</dbReference>
<evidence type="ECO:0000313" key="2">
    <source>
        <dbReference type="Proteomes" id="UP000001542"/>
    </source>
</evidence>
<dbReference type="Proteomes" id="UP000001542">
    <property type="component" value="Unassembled WGS sequence"/>
</dbReference>
<dbReference type="EMBL" id="DS113563">
    <property type="protein sequence ID" value="EAY01584.1"/>
    <property type="molecule type" value="Genomic_DNA"/>
</dbReference>